<dbReference type="SUPFAM" id="SSF51206">
    <property type="entry name" value="cAMP-binding domain-like"/>
    <property type="match status" value="1"/>
</dbReference>
<keyword evidence="2 5" id="KW-0812">Transmembrane</keyword>
<protein>
    <recommendedName>
        <fullName evidence="6">Ion transport domain-containing protein</fullName>
    </recommendedName>
</protein>
<comment type="subcellular location">
    <subcellularLocation>
        <location evidence="1">Membrane</location>
        <topology evidence="1">Multi-pass membrane protein</topology>
    </subcellularLocation>
</comment>
<proteinExistence type="predicted"/>
<keyword evidence="8" id="KW-1185">Reference proteome</keyword>
<evidence type="ECO:0000313" key="7">
    <source>
        <dbReference type="EMBL" id="CAE7653198.1"/>
    </source>
</evidence>
<dbReference type="GO" id="GO:0098855">
    <property type="term" value="C:HCN channel complex"/>
    <property type="evidence" value="ECO:0007669"/>
    <property type="project" value="TreeGrafter"/>
</dbReference>
<dbReference type="Gene3D" id="1.10.287.70">
    <property type="match status" value="1"/>
</dbReference>
<accession>A0A812VUM7</accession>
<dbReference type="PANTHER" id="PTHR45689">
    <property type="entry name" value="I[[H]] CHANNEL, ISOFORM E"/>
    <property type="match status" value="1"/>
</dbReference>
<evidence type="ECO:0000256" key="3">
    <source>
        <dbReference type="ARBA" id="ARBA00022989"/>
    </source>
</evidence>
<reference evidence="7" key="1">
    <citation type="submission" date="2021-02" db="EMBL/GenBank/DDBJ databases">
        <authorList>
            <person name="Dougan E. K."/>
            <person name="Rhodes N."/>
            <person name="Thang M."/>
            <person name="Chan C."/>
        </authorList>
    </citation>
    <scope>NUCLEOTIDE SEQUENCE</scope>
</reference>
<evidence type="ECO:0000313" key="8">
    <source>
        <dbReference type="Proteomes" id="UP000601435"/>
    </source>
</evidence>
<keyword evidence="3 5" id="KW-1133">Transmembrane helix</keyword>
<dbReference type="Gene3D" id="2.60.120.10">
    <property type="entry name" value="Jelly Rolls"/>
    <property type="match status" value="1"/>
</dbReference>
<dbReference type="InterPro" id="IPR018490">
    <property type="entry name" value="cNMP-bd_dom_sf"/>
</dbReference>
<dbReference type="PANTHER" id="PTHR45689:SF5">
    <property type="entry name" value="I[[H]] CHANNEL, ISOFORM E"/>
    <property type="match status" value="1"/>
</dbReference>
<dbReference type="Pfam" id="PF00520">
    <property type="entry name" value="Ion_trans"/>
    <property type="match status" value="1"/>
</dbReference>
<dbReference type="SUPFAM" id="SSF81324">
    <property type="entry name" value="Voltage-gated potassium channels"/>
    <property type="match status" value="1"/>
</dbReference>
<feature type="transmembrane region" description="Helical" evidence="5">
    <location>
        <begin position="159"/>
        <end position="182"/>
    </location>
</feature>
<dbReference type="InterPro" id="IPR005821">
    <property type="entry name" value="Ion_trans_dom"/>
</dbReference>
<dbReference type="InterPro" id="IPR014710">
    <property type="entry name" value="RmlC-like_jellyroll"/>
</dbReference>
<evidence type="ECO:0000256" key="1">
    <source>
        <dbReference type="ARBA" id="ARBA00004141"/>
    </source>
</evidence>
<dbReference type="OrthoDB" id="422763at2759"/>
<dbReference type="EMBL" id="CAJNJA010031124">
    <property type="protein sequence ID" value="CAE7653198.1"/>
    <property type="molecule type" value="Genomic_DNA"/>
</dbReference>
<dbReference type="Proteomes" id="UP000601435">
    <property type="component" value="Unassembled WGS sequence"/>
</dbReference>
<dbReference type="GO" id="GO:0035725">
    <property type="term" value="P:sodium ion transmembrane transport"/>
    <property type="evidence" value="ECO:0007669"/>
    <property type="project" value="TreeGrafter"/>
</dbReference>
<name>A0A812VUM7_9DINO</name>
<dbReference type="GO" id="GO:0003254">
    <property type="term" value="P:regulation of membrane depolarization"/>
    <property type="evidence" value="ECO:0007669"/>
    <property type="project" value="TreeGrafter"/>
</dbReference>
<feature type="transmembrane region" description="Helical" evidence="5">
    <location>
        <begin position="26"/>
        <end position="48"/>
    </location>
</feature>
<dbReference type="InterPro" id="IPR051413">
    <property type="entry name" value="K/Na_HCN_channel"/>
</dbReference>
<dbReference type="GO" id="GO:0005249">
    <property type="term" value="F:voltage-gated potassium channel activity"/>
    <property type="evidence" value="ECO:0007669"/>
    <property type="project" value="TreeGrafter"/>
</dbReference>
<organism evidence="7 8">
    <name type="scientific">Symbiodinium necroappetens</name>
    <dbReference type="NCBI Taxonomy" id="1628268"/>
    <lineage>
        <taxon>Eukaryota</taxon>
        <taxon>Sar</taxon>
        <taxon>Alveolata</taxon>
        <taxon>Dinophyceae</taxon>
        <taxon>Suessiales</taxon>
        <taxon>Symbiodiniaceae</taxon>
        <taxon>Symbiodinium</taxon>
    </lineage>
</organism>
<keyword evidence="4 5" id="KW-0472">Membrane</keyword>
<comment type="caution">
    <text evidence="7">The sequence shown here is derived from an EMBL/GenBank/DDBJ whole genome shotgun (WGS) entry which is preliminary data.</text>
</comment>
<dbReference type="AlphaFoldDB" id="A0A812VUM7"/>
<feature type="non-terminal residue" evidence="7">
    <location>
        <position position="1"/>
    </location>
</feature>
<evidence type="ECO:0000256" key="4">
    <source>
        <dbReference type="ARBA" id="ARBA00023136"/>
    </source>
</evidence>
<feature type="domain" description="Ion transport" evidence="6">
    <location>
        <begin position="26"/>
        <end position="263"/>
    </location>
</feature>
<sequence length="492" mass="56052">MSSPSIRYFAACWVCFPLQPGDRFRYYWDILSILFILHDALVLPLYFFGLQKHYGVQSLAWCARTFWMADIAMNMLTGYYEMGILVNDLRRIFCRYMRTWLLLDALCVAEDWLRFSNIGEADPAMEFLSLLRVIRLVKLRKMSGQLHDQLQSQAASIQFNLLGTITGLVIINHIIACCWYGISQLGDGGDTWLKLQGWEDAAPTFHYVTSYYWAFSQLGVGNTEIHCVSLLEYVFASFVAMASLLIFSTLVSTMTSLMTTLNEIQESEISQFRALRRFLSANHIPQELSTRIVQFVQHSYYQKSQESDQDGDLAILDMLSTPLKAELRFARFAEKLDALPFLRKLMACNDLQITRLTHQLAGQLDLLLVAPGDVVFFADNDAKTTFVNLHGTLKYYQSSRSEEVTDGLWISEMCLWTSWEFMGTLVAEEVSRLVSLNEEIFKKTVCESVVAQQMASSYAIQYVSELTSQKVTSDLWAYIESGNPSAPAITVS</sequence>
<gene>
    <name evidence="7" type="ORF">SNEC2469_LOCUS18482</name>
</gene>
<feature type="transmembrane region" description="Helical" evidence="5">
    <location>
        <begin position="233"/>
        <end position="251"/>
    </location>
</feature>
<evidence type="ECO:0000259" key="6">
    <source>
        <dbReference type="Pfam" id="PF00520"/>
    </source>
</evidence>
<evidence type="ECO:0000256" key="2">
    <source>
        <dbReference type="ARBA" id="ARBA00022692"/>
    </source>
</evidence>
<evidence type="ECO:0000256" key="5">
    <source>
        <dbReference type="SAM" id="Phobius"/>
    </source>
</evidence>